<name>A0A8S1D5V2_9INSE</name>
<reference evidence="11 12" key="1">
    <citation type="submission" date="2020-04" db="EMBL/GenBank/DDBJ databases">
        <authorList>
            <person name="Alioto T."/>
            <person name="Alioto T."/>
            <person name="Gomez Garrido J."/>
        </authorList>
    </citation>
    <scope>NUCLEOTIDE SEQUENCE [LARGE SCALE GENOMIC DNA]</scope>
</reference>
<feature type="binding site" evidence="7">
    <location>
        <position position="465"/>
    </location>
    <ligand>
        <name>ATP</name>
        <dbReference type="ChEBI" id="CHEBI:30616"/>
    </ligand>
</feature>
<dbReference type="Pfam" id="PF00786">
    <property type="entry name" value="PBD"/>
    <property type="match status" value="1"/>
</dbReference>
<dbReference type="GO" id="GO:0005524">
    <property type="term" value="F:ATP binding"/>
    <property type="evidence" value="ECO:0007669"/>
    <property type="project" value="UniProtKB-UniRule"/>
</dbReference>
<proteinExistence type="predicted"/>
<dbReference type="CDD" id="cd06648">
    <property type="entry name" value="STKc_PAK_II"/>
    <property type="match status" value="1"/>
</dbReference>
<evidence type="ECO:0000259" key="10">
    <source>
        <dbReference type="PROSITE" id="PS50108"/>
    </source>
</evidence>
<dbReference type="OrthoDB" id="1022360at2759"/>
<dbReference type="CDD" id="cd01093">
    <property type="entry name" value="CRIB_PAK_like"/>
    <property type="match status" value="1"/>
</dbReference>
<organism evidence="11 12">
    <name type="scientific">Cloeon dipterum</name>
    <dbReference type="NCBI Taxonomy" id="197152"/>
    <lineage>
        <taxon>Eukaryota</taxon>
        <taxon>Metazoa</taxon>
        <taxon>Ecdysozoa</taxon>
        <taxon>Arthropoda</taxon>
        <taxon>Hexapoda</taxon>
        <taxon>Insecta</taxon>
        <taxon>Pterygota</taxon>
        <taxon>Palaeoptera</taxon>
        <taxon>Ephemeroptera</taxon>
        <taxon>Pisciforma</taxon>
        <taxon>Baetidae</taxon>
        <taxon>Cloeon</taxon>
    </lineage>
</organism>
<keyword evidence="3" id="KW-0808">Transferase</keyword>
<dbReference type="FunFam" id="1.10.510.10:FF:000073">
    <property type="entry name" value="Non-specific serine/threonine protein kinase"/>
    <property type="match status" value="1"/>
</dbReference>
<feature type="compositionally biased region" description="Low complexity" evidence="8">
    <location>
        <begin position="96"/>
        <end position="109"/>
    </location>
</feature>
<dbReference type="SMART" id="SM00285">
    <property type="entry name" value="PBD"/>
    <property type="match status" value="1"/>
</dbReference>
<feature type="compositionally biased region" description="Low complexity" evidence="8">
    <location>
        <begin position="291"/>
        <end position="337"/>
    </location>
</feature>
<evidence type="ECO:0000256" key="5">
    <source>
        <dbReference type="ARBA" id="ARBA00022777"/>
    </source>
</evidence>
<dbReference type="Gene3D" id="3.30.200.20">
    <property type="entry name" value="Phosphorylase Kinase, domain 1"/>
    <property type="match status" value="1"/>
</dbReference>
<dbReference type="PROSITE" id="PS50011">
    <property type="entry name" value="PROTEIN_KINASE_DOM"/>
    <property type="match status" value="1"/>
</dbReference>
<evidence type="ECO:0000313" key="12">
    <source>
        <dbReference type="Proteomes" id="UP000494165"/>
    </source>
</evidence>
<evidence type="ECO:0000259" key="9">
    <source>
        <dbReference type="PROSITE" id="PS50011"/>
    </source>
</evidence>
<evidence type="ECO:0000256" key="3">
    <source>
        <dbReference type="ARBA" id="ARBA00022679"/>
    </source>
</evidence>
<dbReference type="PANTHER" id="PTHR45832">
    <property type="entry name" value="SERINE/THREONINE-PROTEIN KINASE SAMKA-RELATED-RELATED"/>
    <property type="match status" value="1"/>
</dbReference>
<feature type="compositionally biased region" description="Low complexity" evidence="8">
    <location>
        <begin position="382"/>
        <end position="396"/>
    </location>
</feature>
<feature type="region of interest" description="Disordered" evidence="8">
    <location>
        <begin position="80"/>
        <end position="109"/>
    </location>
</feature>
<protein>
    <recommendedName>
        <fullName evidence="1">non-specific serine/threonine protein kinase</fullName>
        <ecNumber evidence="1">2.7.11.1</ecNumber>
    </recommendedName>
</protein>
<feature type="domain" description="Protein kinase" evidence="9">
    <location>
        <begin position="435"/>
        <end position="686"/>
    </location>
</feature>
<gene>
    <name evidence="11" type="ORF">CLODIP_2_CD01346</name>
</gene>
<dbReference type="AlphaFoldDB" id="A0A8S1D5V2"/>
<evidence type="ECO:0000256" key="2">
    <source>
        <dbReference type="ARBA" id="ARBA00022527"/>
    </source>
</evidence>
<dbReference type="Gene3D" id="3.90.810.10">
    <property type="entry name" value="CRIB domain"/>
    <property type="match status" value="1"/>
</dbReference>
<dbReference type="InterPro" id="IPR000095">
    <property type="entry name" value="CRIB_dom"/>
</dbReference>
<sequence length="707" mass="78909">MFSKKKKKPLISPPTNFQHRVHTGYDRKEGRYVGLPLQWAGIIGNNQILRSTNRPLPMVDPSEITPTEILDLKTIVRGPSDLVGRPSRENGIPKTSSVARSNSLRSSSPTRMRHLAATVRPNVPQAVPEGEVLASGPPSRNITPSLPANMPPRNDLYRTEQPNHNYPLPQLSPNSQQPFGKTPPPVGPKYPPHIGQNGSGHTTPDSYTHQQNGPMNHMNTPPPQVPMKGNGFGAVPRNVPQPRDSYPPQPMKAYPHPHSGGGGGGGPGMNHQFQPPHHQQHSPPPRPNYGQHPQAQNMNQQQQLAYHAQMQQQQMQQQQQHYPYPHPQGQTANNNHHQPPPPPQKPQQMHPAMRDHPMIRASPSMGSMPDQNQNMRPSPPQGSISSMHSGAGSSKGAPTPPPGSKQHYEQQRLTHEQFREALQMVVSREDPRENLESFMKIGEGSTGIVCIALDRSTGRQVAVKKMDLKRQQRRELLFNEVVIMRDYHHDHIVEMFDSFLVQDELWVVMEYLEGGALTDIVTHARMDEAQIATVCLQCLKALAYLHSQGVIHRDIKSDSILLTADGKVKLSDFGFCAQVSQELPKRKSLVGTPYWMSPEVISRLPYGPEVDIWSLGIMVIEMVDGEPPFFNEPPLQAMRRIRDMPPPKLKNAHKASPRLLNFLDRMLVRDPAQRATAAELLSHPFLRQAGGSELLVQLMHVARNNAP</sequence>
<dbReference type="EC" id="2.7.11.1" evidence="1"/>
<feature type="region of interest" description="Disordered" evidence="8">
    <location>
        <begin position="126"/>
        <end position="410"/>
    </location>
</feature>
<dbReference type="FunFam" id="3.30.200.20:FF:000705">
    <property type="entry name" value="Non-specific serine/threonine protein kinase"/>
    <property type="match status" value="1"/>
</dbReference>
<feature type="domain" description="CRIB" evidence="10">
    <location>
        <begin position="11"/>
        <end position="24"/>
    </location>
</feature>
<keyword evidence="12" id="KW-1185">Reference proteome</keyword>
<dbReference type="PROSITE" id="PS50108">
    <property type="entry name" value="CRIB"/>
    <property type="match status" value="1"/>
</dbReference>
<evidence type="ECO:0000313" key="11">
    <source>
        <dbReference type="EMBL" id="CAB3377556.1"/>
    </source>
</evidence>
<feature type="compositionally biased region" description="Pro residues" evidence="8">
    <location>
        <begin position="181"/>
        <end position="191"/>
    </location>
</feature>
<dbReference type="Proteomes" id="UP000494165">
    <property type="component" value="Unassembled WGS sequence"/>
</dbReference>
<dbReference type="Pfam" id="PF00069">
    <property type="entry name" value="Pkinase"/>
    <property type="match status" value="1"/>
</dbReference>
<feature type="compositionally biased region" description="Gly residues" evidence="8">
    <location>
        <begin position="259"/>
        <end position="268"/>
    </location>
</feature>
<dbReference type="SUPFAM" id="SSF56112">
    <property type="entry name" value="Protein kinase-like (PK-like)"/>
    <property type="match status" value="1"/>
</dbReference>
<dbReference type="InterPro" id="IPR011009">
    <property type="entry name" value="Kinase-like_dom_sf"/>
</dbReference>
<comment type="caution">
    <text evidence="11">The sequence shown here is derived from an EMBL/GenBank/DDBJ whole genome shotgun (WGS) entry which is preliminary data.</text>
</comment>
<dbReference type="Gene3D" id="1.10.510.10">
    <property type="entry name" value="Transferase(Phosphotransferase) domain 1"/>
    <property type="match status" value="1"/>
</dbReference>
<evidence type="ECO:0000256" key="7">
    <source>
        <dbReference type="PROSITE-ProRule" id="PRU10141"/>
    </source>
</evidence>
<dbReference type="InterPro" id="IPR051931">
    <property type="entry name" value="PAK3-like"/>
</dbReference>
<dbReference type="InterPro" id="IPR033923">
    <property type="entry name" value="PAK_BD"/>
</dbReference>
<keyword evidence="4 7" id="KW-0547">Nucleotide-binding</keyword>
<dbReference type="EMBL" id="CADEPI010000147">
    <property type="protein sequence ID" value="CAB3377556.1"/>
    <property type="molecule type" value="Genomic_DNA"/>
</dbReference>
<dbReference type="PANTHER" id="PTHR45832:SF8">
    <property type="entry name" value="PROTEIN KINASE DOMAIN-CONTAINING PROTEIN"/>
    <property type="match status" value="1"/>
</dbReference>
<evidence type="ECO:0000256" key="1">
    <source>
        <dbReference type="ARBA" id="ARBA00012513"/>
    </source>
</evidence>
<keyword evidence="2" id="KW-0723">Serine/threonine-protein kinase</keyword>
<dbReference type="InterPro" id="IPR036936">
    <property type="entry name" value="CRIB_dom_sf"/>
</dbReference>
<keyword evidence="5" id="KW-0418">Kinase</keyword>
<evidence type="ECO:0000256" key="6">
    <source>
        <dbReference type="ARBA" id="ARBA00022840"/>
    </source>
</evidence>
<feature type="compositionally biased region" description="Polar residues" evidence="8">
    <location>
        <begin position="199"/>
        <end position="219"/>
    </location>
</feature>
<dbReference type="PROSITE" id="PS00107">
    <property type="entry name" value="PROTEIN_KINASE_ATP"/>
    <property type="match status" value="1"/>
</dbReference>
<dbReference type="GO" id="GO:0004674">
    <property type="term" value="F:protein serine/threonine kinase activity"/>
    <property type="evidence" value="ECO:0007669"/>
    <property type="project" value="UniProtKB-KW"/>
</dbReference>
<dbReference type="InterPro" id="IPR000719">
    <property type="entry name" value="Prot_kinase_dom"/>
</dbReference>
<evidence type="ECO:0000256" key="8">
    <source>
        <dbReference type="SAM" id="MobiDB-lite"/>
    </source>
</evidence>
<dbReference type="InterPro" id="IPR017441">
    <property type="entry name" value="Protein_kinase_ATP_BS"/>
</dbReference>
<evidence type="ECO:0000256" key="4">
    <source>
        <dbReference type="ARBA" id="ARBA00022741"/>
    </source>
</evidence>
<keyword evidence="6 7" id="KW-0067">ATP-binding</keyword>
<accession>A0A8S1D5V2</accession>
<feature type="compositionally biased region" description="Low complexity" evidence="8">
    <location>
        <begin position="167"/>
        <end position="178"/>
    </location>
</feature>